<feature type="compositionally biased region" description="Basic and acidic residues" evidence="7">
    <location>
        <begin position="1607"/>
        <end position="1630"/>
    </location>
</feature>
<dbReference type="Pfam" id="PF17846">
    <property type="entry name" value="XRN_M"/>
    <property type="match status" value="1"/>
</dbReference>
<dbReference type="Pfam" id="PF18332">
    <property type="entry name" value="XRN1_D1"/>
    <property type="match status" value="1"/>
</dbReference>
<evidence type="ECO:0000256" key="2">
    <source>
        <dbReference type="ARBA" id="ARBA00022801"/>
    </source>
</evidence>
<feature type="domain" description="Exoribonuclease Xrn1 D2/D3" evidence="12">
    <location>
        <begin position="844"/>
        <end position="1059"/>
    </location>
</feature>
<dbReference type="FunFam" id="3.40.50.12390:FF:000002">
    <property type="entry name" value="5'-3' exoribonuclease 1"/>
    <property type="match status" value="1"/>
</dbReference>
<keyword evidence="2 5" id="KW-0378">Hydrolase</keyword>
<dbReference type="PANTHER" id="PTHR12341">
    <property type="entry name" value="5'-&gt;3' EXORIBONUCLEASE"/>
    <property type="match status" value="1"/>
</dbReference>
<feature type="compositionally biased region" description="Low complexity" evidence="7">
    <location>
        <begin position="1634"/>
        <end position="1654"/>
    </location>
</feature>
<reference evidence="13 14" key="1">
    <citation type="submission" date="2015-09" db="EMBL/GenBank/DDBJ databases">
        <title>Trachymyrmex zeteki WGS genome.</title>
        <authorList>
            <person name="Nygaard S."/>
            <person name="Hu H."/>
            <person name="Boomsma J."/>
            <person name="Zhang G."/>
        </authorList>
    </citation>
    <scope>NUCLEOTIDE SEQUENCE [LARGE SCALE GENOMIC DNA]</scope>
    <source>
        <strain evidence="13">Tzet28-1</strain>
        <tissue evidence="13">Whole body</tissue>
    </source>
</reference>
<evidence type="ECO:0000256" key="5">
    <source>
        <dbReference type="PIRNR" id="PIRNR006743"/>
    </source>
</evidence>
<evidence type="ECO:0000259" key="12">
    <source>
        <dbReference type="Pfam" id="PF18334"/>
    </source>
</evidence>
<evidence type="ECO:0000256" key="3">
    <source>
        <dbReference type="ARBA" id="ARBA00022839"/>
    </source>
</evidence>
<dbReference type="GO" id="GO:0005634">
    <property type="term" value="C:nucleus"/>
    <property type="evidence" value="ECO:0007669"/>
    <property type="project" value="TreeGrafter"/>
</dbReference>
<dbReference type="CDD" id="cd18673">
    <property type="entry name" value="PIN_XRN1-2-like"/>
    <property type="match status" value="1"/>
</dbReference>
<dbReference type="GO" id="GO:0004534">
    <property type="term" value="F:5'-3' RNA exonuclease activity"/>
    <property type="evidence" value="ECO:0007669"/>
    <property type="project" value="TreeGrafter"/>
</dbReference>
<organism evidence="13 14">
    <name type="scientific">Mycetomoellerius zeteki</name>
    <dbReference type="NCBI Taxonomy" id="64791"/>
    <lineage>
        <taxon>Eukaryota</taxon>
        <taxon>Metazoa</taxon>
        <taxon>Ecdysozoa</taxon>
        <taxon>Arthropoda</taxon>
        <taxon>Hexapoda</taxon>
        <taxon>Insecta</taxon>
        <taxon>Pterygota</taxon>
        <taxon>Neoptera</taxon>
        <taxon>Endopterygota</taxon>
        <taxon>Hymenoptera</taxon>
        <taxon>Apocrita</taxon>
        <taxon>Aculeata</taxon>
        <taxon>Formicoidea</taxon>
        <taxon>Formicidae</taxon>
        <taxon>Myrmicinae</taxon>
        <taxon>Mycetomoellerius</taxon>
    </lineage>
</organism>
<comment type="subcellular location">
    <subcellularLocation>
        <location evidence="5">Cytoplasm</location>
    </subcellularLocation>
</comment>
<dbReference type="InterPro" id="IPR041412">
    <property type="entry name" value="Xrn1_helical"/>
</dbReference>
<feature type="compositionally biased region" description="Polar residues" evidence="7">
    <location>
        <begin position="1227"/>
        <end position="1239"/>
    </location>
</feature>
<dbReference type="InterPro" id="IPR041385">
    <property type="entry name" value="SH3_12"/>
</dbReference>
<dbReference type="Pfam" id="PF03159">
    <property type="entry name" value="XRN_N"/>
    <property type="match status" value="1"/>
</dbReference>
<dbReference type="Gene3D" id="1.25.40.1050">
    <property type="match status" value="1"/>
</dbReference>
<evidence type="ECO:0000256" key="7">
    <source>
        <dbReference type="SAM" id="MobiDB-lite"/>
    </source>
</evidence>
<name>A0A151WIP5_9HYME</name>
<dbReference type="GO" id="GO:0003723">
    <property type="term" value="F:RNA binding"/>
    <property type="evidence" value="ECO:0007669"/>
    <property type="project" value="UniProtKB-KW"/>
</dbReference>
<dbReference type="PIRSF" id="PIRSF006743">
    <property type="entry name" value="Exonuclease_Xnr1"/>
    <property type="match status" value="1"/>
</dbReference>
<dbReference type="Gene3D" id="2.170.260.40">
    <property type="match status" value="1"/>
</dbReference>
<sequence length="1684" mass="193406">MGVPKFFRYISERYPCLSEIPEFDYLYLDMNGIIHTCSHPNDDVCFRISEEMIFKNIFHYIEVLFNMIRPQKLFFMAIDGVAPRAKINQQRGRRFRAAKDAEVQEAKAKAKGIPIPKEKRFDSNCITPGTLFMAKLGEQLKCFVEHKVSTDDAWKKCKILFSGSEVPGEGEHKIMDYIRYMKASKDYNSNSSHCLYGLDADLIMLGLCSHEPNFSLLREEVKFGKQQVKMTPEETKFCLLHLSLLREYIEHEFSPIKDKLSFLFDIEKVIDDWVLMGFLVGNDFIPHLPNLHIANGALPILYRAYMEVLPTLEGYINEAGTLNLDRFEKFMERLSRLDVEQFNEQYADIKFFESKTGRRPNESERHIYKKTEDNESASPKKTQNKDLDALIKSTREMSLGNFDDDDIFIDYRNMDLIVDDESDSEIYNMEFVQHKKDYYMNKLEYENVDEEVLRSQAEGYVRAIQWNLHYYYHGCCSWSWYYPHHYAPYISDIKDFKDLKLEFDLGEPFLPFQQLLAVLPAFSKDLLPMAFQSLLTEETSPIINYYPHNFKTDLNGKRQEWEAVVLIPFIDEKLLLAAMQPHLSRLTLEEQARNKHGPMCLSSYTDEIQSVHKTTIYFPEFTNHAQVKLMNREEIFVPREQLIRGLSPGFDLDIYYPGFPILRHLDHTAHLEKARVKVFQQHSVLDSMILTILSKPTPNLTTLASELLGKSVYVEWPHLKEVLVVGVSDCNVKFSLINQLDGYSHDNLKKEDVKGALSAEWNTLCKQVKELHMSRLGIDIGDTNVLLYARVFLGNKYVFGVQGKVTIEKQWNDYAAAYAYQTIVKDISVYSKKLPVYETMHDIFIPGTFCFMLGHPYYGAMGEIIHNKEGCKSRRIKISIKTIKEPTFDTIKQAYGQQKTRYMPGSIAAQRLGINSHLLSRVTGTIYVIESSTIEVTKHNLGLNLKFNKRNEEVPGYTRKENSQWLYSTKAIELIRNYMTKCPNLFERLAQNVANDIFQEEELFTKGSDELKDTVAWLKTELNGLESRTCGMDVVEADLVKQIEEEIEKYLKTEKTMEKTVFLQVKPQLLYKPGLHLRSVPPDPNSQNRLFDRILCVRSGFSVPLGTKGTIIGVRNGSNPIDTMYDVLFDKPFIGGLTFNGCSQFRGYRLSTMDFINISFGERTEQGNVANEFTESWKQTISSASPNKKNDQALKAYPQMQLAKKGLEKLNRDICMRMAQHGMELNPKTTPQSYKTLPQNAPPPPPPNQTSEFQALWNELHKMQKPNGPPEKVASSSTLRVKSYSNNHNVQSPQDPSAFLKAVLKIPDVNPQTSKQESTPQQSTPQQSVPQQSIPQQSMPQQSMPQPAAMLQKATVSQKDQNPPPLVQQLFDRARQTEQKKEKANAVWYSTQLLKHFSHNGTGMPKYNYVVDEKTDLISAHVMLMDNKIFKSDPCTTHEQATESAAKKAYKALNLNKASMHDTKVAMTPQWFNTQQNNWIQNIRPPMMPPMGHLKIPPVPLNMPMQPNLFYPKWNPKLPPTPAFMQLASYNQSRQLQMKHQMQQNHQQQKGPQNGSKMEIRNSTAFVPLQAQKKSRNASVQQASKETNLNAKKSSSPSKTQQQPQKQKQEETLPKKQKPEVVNKAREKIASNEPQLQPKQQPQLQQQSQQQPQQNAGKSSKPRKSRVAAKFGTQPLSNGGDPPQ</sequence>
<accession>A0A151WIP5</accession>
<keyword evidence="1 5" id="KW-0540">Nuclease</keyword>
<dbReference type="Pfam" id="PF18129">
    <property type="entry name" value="SH3_12"/>
    <property type="match status" value="1"/>
</dbReference>
<feature type="coiled-coil region" evidence="6">
    <location>
        <begin position="1008"/>
        <end position="1060"/>
    </location>
</feature>
<feature type="region of interest" description="Disordered" evidence="7">
    <location>
        <begin position="357"/>
        <end position="384"/>
    </location>
</feature>
<dbReference type="InterPro" id="IPR040992">
    <property type="entry name" value="XRN1_D1"/>
</dbReference>
<feature type="region of interest" description="Disordered" evidence="7">
    <location>
        <begin position="1534"/>
        <end position="1684"/>
    </location>
</feature>
<protein>
    <recommendedName>
        <fullName evidence="5">5'-3' exoribonuclease 1</fullName>
        <ecNumber evidence="5">3.1.13.-</ecNumber>
    </recommendedName>
</protein>
<evidence type="ECO:0000256" key="4">
    <source>
        <dbReference type="ARBA" id="ARBA00038299"/>
    </source>
</evidence>
<dbReference type="InterPro" id="IPR016494">
    <property type="entry name" value="5_3_exoribonuclease_1"/>
</dbReference>
<dbReference type="STRING" id="64791.A0A151WIP5"/>
<keyword evidence="6" id="KW-0175">Coiled coil</keyword>
<feature type="compositionally biased region" description="Low complexity" evidence="7">
    <location>
        <begin position="1311"/>
        <end position="1347"/>
    </location>
</feature>
<dbReference type="PANTHER" id="PTHR12341:SF7">
    <property type="entry name" value="5'-3' EXORIBONUCLEASE 1"/>
    <property type="match status" value="1"/>
</dbReference>
<dbReference type="InterPro" id="IPR047008">
    <property type="entry name" value="XRN1_SH3_sf"/>
</dbReference>
<gene>
    <name evidence="13" type="ORF">ALC60_13238</name>
</gene>
<dbReference type="InterPro" id="IPR047007">
    <property type="entry name" value="XRN1_D1_sf"/>
</dbReference>
<feature type="domain" description="5'-3' exoribonuclease 1 D1" evidence="11">
    <location>
        <begin position="657"/>
        <end position="828"/>
    </location>
</feature>
<feature type="domain" description="Xrn1 N-terminal" evidence="8">
    <location>
        <begin position="1"/>
        <end position="220"/>
    </location>
</feature>
<keyword evidence="3 5" id="KW-0269">Exonuclease</keyword>
<dbReference type="Pfam" id="PF18334">
    <property type="entry name" value="XRN1_D2_D3"/>
    <property type="match status" value="1"/>
</dbReference>
<comment type="similarity">
    <text evidence="4 5">Belongs to the 5'-3' exonuclease family.</text>
</comment>
<dbReference type="GO" id="GO:0016075">
    <property type="term" value="P:rRNA catabolic process"/>
    <property type="evidence" value="ECO:0007669"/>
    <property type="project" value="TreeGrafter"/>
</dbReference>
<evidence type="ECO:0000256" key="6">
    <source>
        <dbReference type="SAM" id="Coils"/>
    </source>
</evidence>
<keyword evidence="5" id="KW-0694">RNA-binding</keyword>
<evidence type="ECO:0000259" key="8">
    <source>
        <dbReference type="Pfam" id="PF03159"/>
    </source>
</evidence>
<feature type="domain" description="Xrn1 helical" evidence="9">
    <location>
        <begin position="264"/>
        <end position="599"/>
    </location>
</feature>
<evidence type="ECO:0000313" key="14">
    <source>
        <dbReference type="Proteomes" id="UP000075809"/>
    </source>
</evidence>
<dbReference type="InterPro" id="IPR004859">
    <property type="entry name" value="Xrn1_N"/>
</dbReference>
<dbReference type="InterPro" id="IPR041106">
    <property type="entry name" value="XRN1_D2_D3"/>
</dbReference>
<feature type="compositionally biased region" description="Low complexity" evidence="7">
    <location>
        <begin position="1592"/>
        <end position="1606"/>
    </location>
</feature>
<dbReference type="GO" id="GO:0005737">
    <property type="term" value="C:cytoplasm"/>
    <property type="evidence" value="ECO:0007669"/>
    <property type="project" value="UniProtKB-SubCell"/>
</dbReference>
<dbReference type="Proteomes" id="UP000075809">
    <property type="component" value="Unassembled WGS sequence"/>
</dbReference>
<dbReference type="EMBL" id="KQ983082">
    <property type="protein sequence ID" value="KYQ47718.1"/>
    <property type="molecule type" value="Genomic_DNA"/>
</dbReference>
<dbReference type="Gene3D" id="3.40.50.12390">
    <property type="match status" value="2"/>
</dbReference>
<dbReference type="EC" id="3.1.13.-" evidence="5"/>
<evidence type="ECO:0000313" key="13">
    <source>
        <dbReference type="EMBL" id="KYQ47718.1"/>
    </source>
</evidence>
<keyword evidence="5" id="KW-0963">Cytoplasm</keyword>
<feature type="compositionally biased region" description="Basic and acidic residues" evidence="7">
    <location>
        <begin position="357"/>
        <end position="373"/>
    </location>
</feature>
<feature type="compositionally biased region" description="Low complexity" evidence="7">
    <location>
        <begin position="1535"/>
        <end position="1555"/>
    </location>
</feature>
<evidence type="ECO:0000256" key="1">
    <source>
        <dbReference type="ARBA" id="ARBA00022722"/>
    </source>
</evidence>
<evidence type="ECO:0000259" key="9">
    <source>
        <dbReference type="Pfam" id="PF17846"/>
    </source>
</evidence>
<proteinExistence type="inferred from homology"/>
<feature type="region of interest" description="Disordered" evidence="7">
    <location>
        <begin position="1223"/>
        <end position="1251"/>
    </location>
</feature>
<dbReference type="InterPro" id="IPR027073">
    <property type="entry name" value="5_3_exoribonuclease"/>
</dbReference>
<dbReference type="Gene3D" id="2.30.30.750">
    <property type="match status" value="1"/>
</dbReference>
<evidence type="ECO:0000259" key="11">
    <source>
        <dbReference type="Pfam" id="PF18332"/>
    </source>
</evidence>
<feature type="region of interest" description="Disordered" evidence="7">
    <location>
        <begin position="1311"/>
        <end position="1364"/>
    </location>
</feature>
<keyword evidence="14" id="KW-1185">Reference proteome</keyword>
<feature type="domain" description="5'-3' exoribonuclease 1 SH3-like" evidence="10">
    <location>
        <begin position="1089"/>
        <end position="1157"/>
    </location>
</feature>
<feature type="compositionally biased region" description="Polar residues" evidence="7">
    <location>
        <begin position="1577"/>
        <end position="1591"/>
    </location>
</feature>
<evidence type="ECO:0000259" key="10">
    <source>
        <dbReference type="Pfam" id="PF18129"/>
    </source>
</evidence>
<dbReference type="GO" id="GO:0000956">
    <property type="term" value="P:nuclear-transcribed mRNA catabolic process"/>
    <property type="evidence" value="ECO:0007669"/>
    <property type="project" value="InterPro"/>
</dbReference>